<evidence type="ECO:0000256" key="1">
    <source>
        <dbReference type="SAM" id="Phobius"/>
    </source>
</evidence>
<reference evidence="2 3" key="1">
    <citation type="submission" date="2009-01" db="EMBL/GenBank/DDBJ databases">
        <authorList>
            <person name="Fulton L."/>
            <person name="Clifton S."/>
            <person name="Fulton B."/>
            <person name="Xu J."/>
            <person name="Minx P."/>
            <person name="Pepin K.H."/>
            <person name="Johnson M."/>
            <person name="Bhonagiri V."/>
            <person name="Nash W.E."/>
            <person name="Mardis E.R."/>
            <person name="Wilson R.K."/>
        </authorList>
    </citation>
    <scope>NUCLEOTIDE SEQUENCE [LARGE SCALE GENOMIC DNA]</scope>
    <source>
        <strain evidence="2 3">DSM 15981</strain>
    </source>
</reference>
<keyword evidence="3" id="KW-1185">Reference proteome</keyword>
<proteinExistence type="predicted"/>
<name>C0D9X5_9FIRM</name>
<keyword evidence="1" id="KW-0812">Transmembrane</keyword>
<evidence type="ECO:0000313" key="3">
    <source>
        <dbReference type="Proteomes" id="UP000004756"/>
    </source>
</evidence>
<keyword evidence="1" id="KW-0472">Membrane</keyword>
<sequence>MPGREAAFHVKNFPERSWSGLMAQRKPKKLVRYRRPLNLNVGMIIFAIIFVYLTFSVSAYLRREKIQFYEVVEGGIVNDKSYTGLILREEAVRYTDRPGYINFYLREGKRASVGTRIYSLDETGGLKDLLKDSPEGEKAISAENLADLKKQLNSFVLSFKDDNFSTLYDSRYNLEAAVMEYASFSALDQLDKLASQAGLSFEQVTSDISGVVSYGFDGYEGKKPEDVEEKDFDRTNYSKKINQSGARIDSNKEAYKIITSENWSIVFPLTDEDRELYNGKSALKVRFTDYSMTVPGSYSTYTGKDGKTYGRLDFSKYLEQFISDRFVNFEIVTDQTTGLKIPISAVTEKSFYLIPVEYMTQGGDSSDPGFNKEVYDANGTSVVFVPTTIYSSDDEYYYVDLGDSAEFKAGDYVVKPQSTERYQIGRTASLKGVYNINKGYTVFKQIEIKDSNNEYYTVTRGMKYGLSVYDHIVLDASLVHEGQILYQ</sequence>
<dbReference type="Proteomes" id="UP000004756">
    <property type="component" value="Unassembled WGS sequence"/>
</dbReference>
<dbReference type="HOGENOM" id="CLU_047532_0_0_9"/>
<dbReference type="EMBL" id="ACCJ01000513">
    <property type="protein sequence ID" value="EEG51873.1"/>
    <property type="molecule type" value="Genomic_DNA"/>
</dbReference>
<gene>
    <name evidence="2" type="ORF">CLOSTASPAR_06075</name>
</gene>
<feature type="transmembrane region" description="Helical" evidence="1">
    <location>
        <begin position="37"/>
        <end position="61"/>
    </location>
</feature>
<reference evidence="2 3" key="2">
    <citation type="submission" date="2009-02" db="EMBL/GenBank/DDBJ databases">
        <title>Draft genome sequence of Clostridium asparagiforme (DSM 15981).</title>
        <authorList>
            <person name="Sudarsanam P."/>
            <person name="Ley R."/>
            <person name="Guruge J."/>
            <person name="Turnbaugh P.J."/>
            <person name="Mahowald M."/>
            <person name="Liep D."/>
            <person name="Gordon J."/>
        </authorList>
    </citation>
    <scope>NUCLEOTIDE SEQUENCE [LARGE SCALE GENOMIC DNA]</scope>
    <source>
        <strain evidence="2 3">DSM 15981</strain>
    </source>
</reference>
<accession>C0D9X5</accession>
<protein>
    <recommendedName>
        <fullName evidence="4">Membrane fusion protein</fullName>
    </recommendedName>
</protein>
<keyword evidence="1" id="KW-1133">Transmembrane helix</keyword>
<dbReference type="AlphaFoldDB" id="C0D9X5"/>
<evidence type="ECO:0008006" key="4">
    <source>
        <dbReference type="Google" id="ProtNLM"/>
    </source>
</evidence>
<comment type="caution">
    <text evidence="2">The sequence shown here is derived from an EMBL/GenBank/DDBJ whole genome shotgun (WGS) entry which is preliminary data.</text>
</comment>
<evidence type="ECO:0000313" key="2">
    <source>
        <dbReference type="EMBL" id="EEG51873.1"/>
    </source>
</evidence>
<organism evidence="2 3">
    <name type="scientific">[Clostridium] asparagiforme DSM 15981</name>
    <dbReference type="NCBI Taxonomy" id="518636"/>
    <lineage>
        <taxon>Bacteria</taxon>
        <taxon>Bacillati</taxon>
        <taxon>Bacillota</taxon>
        <taxon>Clostridia</taxon>
        <taxon>Lachnospirales</taxon>
        <taxon>Lachnospiraceae</taxon>
        <taxon>Enterocloster</taxon>
    </lineage>
</organism>